<feature type="binding site" evidence="7">
    <location>
        <position position="299"/>
    </location>
    <ligand>
        <name>substrate</name>
    </ligand>
</feature>
<sequence length="335" mass="36357">MSALDDPAADAARPHSADAAHPRSATAAAASAEPTTSPDDADADAPATDPRDPFLTALGERVRSLRARRGMTRRVLARASEVSERHLANLELGVGNASVLVLRQVSRALDCPVTELLGDESSQSPEWMLIRNLLQGRSEPELRKGREALAQLFGAPAADARLQRIALIGLRGAGKSTLGRRLAEHLNVPFVELNQEIERVAGCSLSEIHNLLGSAAYRRYERRALEETIQLYPDAVIATPGGVVADPANFNLLLTHCYTVWLQASPEEHMARVMAQGDLRPMAGNREAMDDLKRILAERAAFYGKADAQVHTGGLSLEEAWRQLQQACPQTRFLG</sequence>
<comment type="subunit">
    <text evidence="7">Monomer.</text>
</comment>
<feature type="binding site" evidence="7">
    <location>
        <position position="176"/>
    </location>
    <ligand>
        <name>Mg(2+)</name>
        <dbReference type="ChEBI" id="CHEBI:18420"/>
    </ligand>
</feature>
<feature type="compositionally biased region" description="Low complexity" evidence="8">
    <location>
        <begin position="22"/>
        <end position="48"/>
    </location>
</feature>
<comment type="caution">
    <text evidence="10">The sequence shown here is derived from an EMBL/GenBank/DDBJ whole genome shotgun (WGS) entry which is preliminary data.</text>
</comment>
<keyword evidence="1 7" id="KW-0028">Amino-acid biosynthesis</keyword>
<dbReference type="Pfam" id="PF01381">
    <property type="entry name" value="HTH_3"/>
    <property type="match status" value="1"/>
</dbReference>
<evidence type="ECO:0000259" key="9">
    <source>
        <dbReference type="PROSITE" id="PS50943"/>
    </source>
</evidence>
<evidence type="ECO:0000256" key="8">
    <source>
        <dbReference type="SAM" id="MobiDB-lite"/>
    </source>
</evidence>
<feature type="compositionally biased region" description="Low complexity" evidence="8">
    <location>
        <begin position="1"/>
        <end position="11"/>
    </location>
</feature>
<name>A0ABS5DWN2_9BURK</name>
<dbReference type="PANTHER" id="PTHR21087:SF16">
    <property type="entry name" value="SHIKIMATE KINASE 1, CHLOROPLASTIC"/>
    <property type="match status" value="1"/>
</dbReference>
<evidence type="ECO:0000256" key="2">
    <source>
        <dbReference type="ARBA" id="ARBA00022679"/>
    </source>
</evidence>
<dbReference type="SUPFAM" id="SSF47413">
    <property type="entry name" value="lambda repressor-like DNA-binding domains"/>
    <property type="match status" value="1"/>
</dbReference>
<evidence type="ECO:0000313" key="10">
    <source>
        <dbReference type="EMBL" id="MBQ0935489.1"/>
    </source>
</evidence>
<organism evidence="10 11">
    <name type="scientific">Ideonella paludis</name>
    <dbReference type="NCBI Taxonomy" id="1233411"/>
    <lineage>
        <taxon>Bacteria</taxon>
        <taxon>Pseudomonadati</taxon>
        <taxon>Pseudomonadota</taxon>
        <taxon>Betaproteobacteria</taxon>
        <taxon>Burkholderiales</taxon>
        <taxon>Sphaerotilaceae</taxon>
        <taxon>Ideonella</taxon>
    </lineage>
</organism>
<comment type="pathway">
    <text evidence="7">Metabolic intermediate biosynthesis; chorismate biosynthesis; chorismate from D-erythrose 4-phosphate and phosphoenolpyruvate: step 5/7.</text>
</comment>
<dbReference type="SMART" id="SM00530">
    <property type="entry name" value="HTH_XRE"/>
    <property type="match status" value="1"/>
</dbReference>
<dbReference type="SUPFAM" id="SSF52540">
    <property type="entry name" value="P-loop containing nucleoside triphosphate hydrolases"/>
    <property type="match status" value="1"/>
</dbReference>
<comment type="function">
    <text evidence="7">Catalyzes the specific phosphorylation of the 3-hydroxyl group of shikimic acid using ATP as a cosubstrate.</text>
</comment>
<dbReference type="PRINTS" id="PR01100">
    <property type="entry name" value="SHIKIMTKNASE"/>
</dbReference>
<protein>
    <recommendedName>
        <fullName evidence="7">Shikimate kinase</fullName>
        <shortName evidence="7">SK</shortName>
        <ecNumber evidence="7">2.7.1.71</ecNumber>
    </recommendedName>
</protein>
<dbReference type="HAMAP" id="MF_00109">
    <property type="entry name" value="Shikimate_kinase"/>
    <property type="match status" value="1"/>
</dbReference>
<dbReference type="EC" id="2.7.1.71" evidence="7"/>
<evidence type="ECO:0000256" key="1">
    <source>
        <dbReference type="ARBA" id="ARBA00022605"/>
    </source>
</evidence>
<dbReference type="InterPro" id="IPR031322">
    <property type="entry name" value="Shikimate/glucono_kinase"/>
</dbReference>
<gene>
    <name evidence="7" type="primary">aroK</name>
    <name evidence="10" type="ORF">KAK11_09140</name>
</gene>
<dbReference type="Pfam" id="PF01202">
    <property type="entry name" value="SKI"/>
    <property type="match status" value="1"/>
</dbReference>
<dbReference type="InterPro" id="IPR001387">
    <property type="entry name" value="Cro/C1-type_HTH"/>
</dbReference>
<keyword evidence="6 7" id="KW-0057">Aromatic amino acid biosynthesis</keyword>
<dbReference type="CDD" id="cd00464">
    <property type="entry name" value="SK"/>
    <property type="match status" value="1"/>
</dbReference>
<feature type="domain" description="HTH cro/C1-type" evidence="9">
    <location>
        <begin position="62"/>
        <end position="116"/>
    </location>
</feature>
<keyword evidence="2 7" id="KW-0808">Transferase</keyword>
<feature type="binding site" evidence="7">
    <location>
        <begin position="172"/>
        <end position="177"/>
    </location>
    <ligand>
        <name>ATP</name>
        <dbReference type="ChEBI" id="CHEBI:30616"/>
    </ligand>
</feature>
<accession>A0ABS5DWN2</accession>
<evidence type="ECO:0000256" key="6">
    <source>
        <dbReference type="ARBA" id="ARBA00023141"/>
    </source>
</evidence>
<keyword evidence="7" id="KW-0963">Cytoplasm</keyword>
<feature type="binding site" evidence="7">
    <location>
        <position position="241"/>
    </location>
    <ligand>
        <name>substrate</name>
    </ligand>
</feature>
<comment type="subcellular location">
    <subcellularLocation>
        <location evidence="7">Cytoplasm</location>
    </subcellularLocation>
</comment>
<dbReference type="InterPro" id="IPR000623">
    <property type="entry name" value="Shikimate_kinase/TSH1"/>
</dbReference>
<keyword evidence="7" id="KW-0460">Magnesium</keyword>
<keyword evidence="5 7" id="KW-0067">ATP-binding</keyword>
<evidence type="ECO:0000256" key="5">
    <source>
        <dbReference type="ARBA" id="ARBA00022840"/>
    </source>
</evidence>
<dbReference type="RefSeq" id="WP_210808485.1">
    <property type="nucleotide sequence ID" value="NZ_JAGQDG010000003.1"/>
</dbReference>
<keyword evidence="7" id="KW-0479">Metal-binding</keyword>
<feature type="compositionally biased region" description="Basic and acidic residues" evidence="8">
    <location>
        <begin position="12"/>
        <end position="21"/>
    </location>
</feature>
<keyword evidence="11" id="KW-1185">Reference proteome</keyword>
<dbReference type="EMBL" id="JAGQDG010000003">
    <property type="protein sequence ID" value="MBQ0935489.1"/>
    <property type="molecule type" value="Genomic_DNA"/>
</dbReference>
<evidence type="ECO:0000313" key="11">
    <source>
        <dbReference type="Proteomes" id="UP000672097"/>
    </source>
</evidence>
<evidence type="ECO:0000256" key="7">
    <source>
        <dbReference type="HAMAP-Rule" id="MF_00109"/>
    </source>
</evidence>
<dbReference type="InterPro" id="IPR027417">
    <property type="entry name" value="P-loop_NTPase"/>
</dbReference>
<reference evidence="10 11" key="1">
    <citation type="submission" date="2021-04" db="EMBL/GenBank/DDBJ databases">
        <title>The genome sequence of type strain Ideonella paludis KCTC 32238.</title>
        <authorList>
            <person name="Liu Y."/>
        </authorList>
    </citation>
    <scope>NUCLEOTIDE SEQUENCE [LARGE SCALE GENOMIC DNA]</scope>
    <source>
        <strain evidence="10 11">KCTC 32238</strain>
    </source>
</reference>
<evidence type="ECO:0000256" key="3">
    <source>
        <dbReference type="ARBA" id="ARBA00022741"/>
    </source>
</evidence>
<comment type="similarity">
    <text evidence="7">Belongs to the shikimate kinase family.</text>
</comment>
<evidence type="ECO:0000256" key="4">
    <source>
        <dbReference type="ARBA" id="ARBA00022777"/>
    </source>
</evidence>
<feature type="region of interest" description="Disordered" evidence="8">
    <location>
        <begin position="1"/>
        <end position="56"/>
    </location>
</feature>
<comment type="caution">
    <text evidence="7">Lacks conserved residue(s) required for the propagation of feature annotation.</text>
</comment>
<dbReference type="Gene3D" id="3.40.50.300">
    <property type="entry name" value="P-loop containing nucleotide triphosphate hydrolases"/>
    <property type="match status" value="1"/>
</dbReference>
<comment type="cofactor">
    <cofactor evidence="7">
        <name>Mg(2+)</name>
        <dbReference type="ChEBI" id="CHEBI:18420"/>
    </cofactor>
    <text evidence="7">Binds 1 Mg(2+) ion per subunit.</text>
</comment>
<dbReference type="NCBIfam" id="NF006015">
    <property type="entry name" value="PRK08154.1"/>
    <property type="match status" value="1"/>
</dbReference>
<dbReference type="PROSITE" id="PS50943">
    <property type="entry name" value="HTH_CROC1"/>
    <property type="match status" value="1"/>
</dbReference>
<dbReference type="Gene3D" id="1.10.260.40">
    <property type="entry name" value="lambda repressor-like DNA-binding domains"/>
    <property type="match status" value="1"/>
</dbReference>
<proteinExistence type="inferred from homology"/>
<comment type="catalytic activity">
    <reaction evidence="7">
        <text>shikimate + ATP = 3-phosphoshikimate + ADP + H(+)</text>
        <dbReference type="Rhea" id="RHEA:13121"/>
        <dbReference type="ChEBI" id="CHEBI:15378"/>
        <dbReference type="ChEBI" id="CHEBI:30616"/>
        <dbReference type="ChEBI" id="CHEBI:36208"/>
        <dbReference type="ChEBI" id="CHEBI:145989"/>
        <dbReference type="ChEBI" id="CHEBI:456216"/>
        <dbReference type="EC" id="2.7.1.71"/>
    </reaction>
</comment>
<keyword evidence="3 7" id="KW-0547">Nucleotide-binding</keyword>
<dbReference type="CDD" id="cd00093">
    <property type="entry name" value="HTH_XRE"/>
    <property type="match status" value="1"/>
</dbReference>
<feature type="binding site" evidence="7">
    <location>
        <position position="280"/>
    </location>
    <ligand>
        <name>ATP</name>
        <dbReference type="ChEBI" id="CHEBI:30616"/>
    </ligand>
</feature>
<dbReference type="InterPro" id="IPR010982">
    <property type="entry name" value="Lambda_DNA-bd_dom_sf"/>
</dbReference>
<feature type="binding site" evidence="7">
    <location>
        <position position="218"/>
    </location>
    <ligand>
        <name>substrate</name>
    </ligand>
</feature>
<keyword evidence="4 7" id="KW-0418">Kinase</keyword>
<dbReference type="Proteomes" id="UP000672097">
    <property type="component" value="Unassembled WGS sequence"/>
</dbReference>
<dbReference type="PANTHER" id="PTHR21087">
    <property type="entry name" value="SHIKIMATE KINASE"/>
    <property type="match status" value="1"/>
</dbReference>